<dbReference type="EnsemblPlants" id="TuG1812G0300003264.01.T01">
    <property type="protein sequence ID" value="TuG1812G0300003264.01.T01"/>
    <property type="gene ID" value="TuG1812G0300003264.01"/>
</dbReference>
<accession>A0A8R7TY05</accession>
<proteinExistence type="predicted"/>
<reference evidence="2" key="1">
    <citation type="journal article" date="2013" name="Nature">
        <title>Draft genome of the wheat A-genome progenitor Triticum urartu.</title>
        <authorList>
            <person name="Ling H.Q."/>
            <person name="Zhao S."/>
            <person name="Liu D."/>
            <person name="Wang J."/>
            <person name="Sun H."/>
            <person name="Zhang C."/>
            <person name="Fan H."/>
            <person name="Li D."/>
            <person name="Dong L."/>
            <person name="Tao Y."/>
            <person name="Gao C."/>
            <person name="Wu H."/>
            <person name="Li Y."/>
            <person name="Cui Y."/>
            <person name="Guo X."/>
            <person name="Zheng S."/>
            <person name="Wang B."/>
            <person name="Yu K."/>
            <person name="Liang Q."/>
            <person name="Yang W."/>
            <person name="Lou X."/>
            <person name="Chen J."/>
            <person name="Feng M."/>
            <person name="Jian J."/>
            <person name="Zhang X."/>
            <person name="Luo G."/>
            <person name="Jiang Y."/>
            <person name="Liu J."/>
            <person name="Wang Z."/>
            <person name="Sha Y."/>
            <person name="Zhang B."/>
            <person name="Wu H."/>
            <person name="Tang D."/>
            <person name="Shen Q."/>
            <person name="Xue P."/>
            <person name="Zou S."/>
            <person name="Wang X."/>
            <person name="Liu X."/>
            <person name="Wang F."/>
            <person name="Yang Y."/>
            <person name="An X."/>
            <person name="Dong Z."/>
            <person name="Zhang K."/>
            <person name="Zhang X."/>
            <person name="Luo M.C."/>
            <person name="Dvorak J."/>
            <person name="Tong Y."/>
            <person name="Wang J."/>
            <person name="Yang H."/>
            <person name="Li Z."/>
            <person name="Wang D."/>
            <person name="Zhang A."/>
            <person name="Wang J."/>
        </authorList>
    </citation>
    <scope>NUCLEOTIDE SEQUENCE</scope>
    <source>
        <strain evidence="2">cv. G1812</strain>
    </source>
</reference>
<reference evidence="1" key="3">
    <citation type="submission" date="2022-06" db="UniProtKB">
        <authorList>
            <consortium name="EnsemblPlants"/>
        </authorList>
    </citation>
    <scope>IDENTIFICATION</scope>
</reference>
<reference evidence="1" key="2">
    <citation type="submission" date="2018-03" db="EMBL/GenBank/DDBJ databases">
        <title>The Triticum urartu genome reveals the dynamic nature of wheat genome evolution.</title>
        <authorList>
            <person name="Ling H."/>
            <person name="Ma B."/>
            <person name="Shi X."/>
            <person name="Liu H."/>
            <person name="Dong L."/>
            <person name="Sun H."/>
            <person name="Cao Y."/>
            <person name="Gao Q."/>
            <person name="Zheng S."/>
            <person name="Li Y."/>
            <person name="Yu Y."/>
            <person name="Du H."/>
            <person name="Qi M."/>
            <person name="Li Y."/>
            <person name="Yu H."/>
            <person name="Cui Y."/>
            <person name="Wang N."/>
            <person name="Chen C."/>
            <person name="Wu H."/>
            <person name="Zhao Y."/>
            <person name="Zhang J."/>
            <person name="Li Y."/>
            <person name="Zhou W."/>
            <person name="Zhang B."/>
            <person name="Hu W."/>
            <person name="Eijk M."/>
            <person name="Tang J."/>
            <person name="Witsenboer H."/>
            <person name="Zhao S."/>
            <person name="Li Z."/>
            <person name="Zhang A."/>
            <person name="Wang D."/>
            <person name="Liang C."/>
        </authorList>
    </citation>
    <scope>NUCLEOTIDE SEQUENCE [LARGE SCALE GENOMIC DNA]</scope>
    <source>
        <strain evidence="1">cv. G1812</strain>
    </source>
</reference>
<organism evidence="1 2">
    <name type="scientific">Triticum urartu</name>
    <name type="common">Red wild einkorn</name>
    <name type="synonym">Crithodium urartu</name>
    <dbReference type="NCBI Taxonomy" id="4572"/>
    <lineage>
        <taxon>Eukaryota</taxon>
        <taxon>Viridiplantae</taxon>
        <taxon>Streptophyta</taxon>
        <taxon>Embryophyta</taxon>
        <taxon>Tracheophyta</taxon>
        <taxon>Spermatophyta</taxon>
        <taxon>Magnoliopsida</taxon>
        <taxon>Liliopsida</taxon>
        <taxon>Poales</taxon>
        <taxon>Poaceae</taxon>
        <taxon>BOP clade</taxon>
        <taxon>Pooideae</taxon>
        <taxon>Triticodae</taxon>
        <taxon>Triticeae</taxon>
        <taxon>Triticinae</taxon>
        <taxon>Triticum</taxon>
    </lineage>
</organism>
<dbReference type="Proteomes" id="UP000015106">
    <property type="component" value="Chromosome 3"/>
</dbReference>
<name>A0A8R7TY05_TRIUA</name>
<evidence type="ECO:0000313" key="2">
    <source>
        <dbReference type="Proteomes" id="UP000015106"/>
    </source>
</evidence>
<keyword evidence="2" id="KW-1185">Reference proteome</keyword>
<dbReference type="AlphaFoldDB" id="A0A8R7TY05"/>
<dbReference type="Gramene" id="TuG1812G0300003264.01.T01">
    <property type="protein sequence ID" value="TuG1812G0300003264.01.T01"/>
    <property type="gene ID" value="TuG1812G0300003264.01"/>
</dbReference>
<protein>
    <submittedName>
        <fullName evidence="1">Uncharacterized protein</fullName>
    </submittedName>
</protein>
<sequence length="104" mass="12088">MLHGRGYGNVQVVEELDKRQVRRAPFLERLGSCILRRRHPLPERLAALGRHNPPDLLLHLLGLNHLFVVASHLHPELHSLHYVHLVHLLLRVQRPAQQRQPCRA</sequence>
<evidence type="ECO:0000313" key="1">
    <source>
        <dbReference type="EnsemblPlants" id="TuG1812G0300003264.01.T01"/>
    </source>
</evidence>